<feature type="region of interest" description="Disordered" evidence="1">
    <location>
        <begin position="25"/>
        <end position="48"/>
    </location>
</feature>
<keyword evidence="3" id="KW-1185">Reference proteome</keyword>
<evidence type="ECO:0000313" key="3">
    <source>
        <dbReference type="Proteomes" id="UP000233534"/>
    </source>
</evidence>
<dbReference type="RefSeq" id="WP_101300860.1">
    <property type="nucleotide sequence ID" value="NZ_CP025197.1"/>
</dbReference>
<dbReference type="EMBL" id="CP025197">
    <property type="protein sequence ID" value="AUG57475.1"/>
    <property type="molecule type" value="Genomic_DNA"/>
</dbReference>
<organism evidence="2 3">
    <name type="scientific">Acetivibrio saccincola</name>
    <dbReference type="NCBI Taxonomy" id="1677857"/>
    <lineage>
        <taxon>Bacteria</taxon>
        <taxon>Bacillati</taxon>
        <taxon>Bacillota</taxon>
        <taxon>Clostridia</taxon>
        <taxon>Eubacteriales</taxon>
        <taxon>Oscillospiraceae</taxon>
        <taxon>Acetivibrio</taxon>
    </lineage>
</organism>
<proteinExistence type="predicted"/>
<evidence type="ECO:0000256" key="1">
    <source>
        <dbReference type="SAM" id="MobiDB-lite"/>
    </source>
</evidence>
<dbReference type="AlphaFoldDB" id="A0A2K9EE35"/>
<protein>
    <submittedName>
        <fullName evidence="2">Uncharacterized protein</fullName>
    </submittedName>
</protein>
<dbReference type="Proteomes" id="UP000233534">
    <property type="component" value="Chromosome"/>
</dbReference>
<gene>
    <name evidence="2" type="ORF">HVS_07820</name>
</gene>
<name>A0A2K9EE35_9FIRM</name>
<sequence length="144" mass="16171">MSEFLFDIFENIVDVIDTVVDEVQKKSDKNKYSQRTAEGNIETIKGLSPSARRPVNVKENVIISNYTNTDDKSGALREANSGTVKENVATPKIKEHANPSVKKNRNSDIIPNFSNLSGNDVLKGLIFSEILGKPKSLRRYRQYL</sequence>
<accession>A0A2K9EE35</accession>
<dbReference type="KEGG" id="hsc:HVS_07820"/>
<reference evidence="2 3" key="1">
    <citation type="submission" date="2017-12" db="EMBL/GenBank/DDBJ databases">
        <title>Complete genome sequence of Herbivorax saccincola GGR1, a novel Cellulosome-producing hydrolytic bacterium in a thermophilic biogas plant, established by Illumina and Nanopore MinION sequencing.</title>
        <authorList>
            <person name="Pechtl A."/>
            <person name="Ruckert C."/>
            <person name="Koeck D.E."/>
            <person name="Maus I."/>
            <person name="Winkler A."/>
            <person name="Kalinowski J."/>
            <person name="Puhler A."/>
            <person name="Schwarz W.W."/>
            <person name="Zverlov V.V."/>
            <person name="Schluter A."/>
            <person name="Liebl W."/>
        </authorList>
    </citation>
    <scope>NUCLEOTIDE SEQUENCE [LARGE SCALE GENOMIC DNA]</scope>
    <source>
        <strain evidence="3">SR1</strain>
    </source>
</reference>
<evidence type="ECO:0000313" key="2">
    <source>
        <dbReference type="EMBL" id="AUG57475.1"/>
    </source>
</evidence>